<evidence type="ECO:0000256" key="1">
    <source>
        <dbReference type="SAM" id="MobiDB-lite"/>
    </source>
</evidence>
<evidence type="ECO:0000313" key="2">
    <source>
        <dbReference type="EMBL" id="WXG70434.1"/>
    </source>
</evidence>
<feature type="region of interest" description="Disordered" evidence="1">
    <location>
        <begin position="138"/>
        <end position="184"/>
    </location>
</feature>
<protein>
    <submittedName>
        <fullName evidence="2">Uncharacterized protein</fullName>
    </submittedName>
</protein>
<accession>A0ABZ2PMR5</accession>
<name>A0ABZ2PMR5_9NOCA</name>
<sequence length="184" mass="19330">MTTDDRTDVAVLREVLASVSGRPALAPVHAAAAALLADLDTGGTTIDPAVVPPGDIPDVDVPQTTRPRIDQPLGDPPLRGTPGDPSLGILDAELVGDSSIDQAIGGGVSSGMSNYESPTGFTDQGVPTWDSVRGKVENRTTTALGQEELDHGTPAGRTLDDQWNEREAAGRKKLDEIRRSMKDR</sequence>
<organism evidence="2 3">
    <name type="scientific">Rhodococcus sovatensis</name>
    <dbReference type="NCBI Taxonomy" id="1805840"/>
    <lineage>
        <taxon>Bacteria</taxon>
        <taxon>Bacillati</taxon>
        <taxon>Actinomycetota</taxon>
        <taxon>Actinomycetes</taxon>
        <taxon>Mycobacteriales</taxon>
        <taxon>Nocardiaceae</taxon>
        <taxon>Rhodococcus</taxon>
    </lineage>
</organism>
<keyword evidence="3" id="KW-1185">Reference proteome</keyword>
<dbReference type="Proteomes" id="UP001432000">
    <property type="component" value="Chromosome"/>
</dbReference>
<dbReference type="EMBL" id="CP147846">
    <property type="protein sequence ID" value="WXG70434.1"/>
    <property type="molecule type" value="Genomic_DNA"/>
</dbReference>
<feature type="region of interest" description="Disordered" evidence="1">
    <location>
        <begin position="46"/>
        <end position="87"/>
    </location>
</feature>
<feature type="compositionally biased region" description="Basic and acidic residues" evidence="1">
    <location>
        <begin position="158"/>
        <end position="184"/>
    </location>
</feature>
<gene>
    <name evidence="2" type="ORF">WDS16_08020</name>
</gene>
<dbReference type="RefSeq" id="WP_338891853.1">
    <property type="nucleotide sequence ID" value="NZ_CP147846.1"/>
</dbReference>
<evidence type="ECO:0000313" key="3">
    <source>
        <dbReference type="Proteomes" id="UP001432000"/>
    </source>
</evidence>
<reference evidence="2 3" key="1">
    <citation type="submission" date="2024-03" db="EMBL/GenBank/DDBJ databases">
        <title>Natural products discovery in diverse microorganisms through a two-stage MS feature dereplication strategy.</title>
        <authorList>
            <person name="Zhang R."/>
        </authorList>
    </citation>
    <scope>NUCLEOTIDE SEQUENCE [LARGE SCALE GENOMIC DNA]</scope>
    <source>
        <strain evidence="2 3">18930</strain>
    </source>
</reference>
<proteinExistence type="predicted"/>